<feature type="transmembrane region" description="Helical" evidence="1">
    <location>
        <begin position="47"/>
        <end position="66"/>
    </location>
</feature>
<dbReference type="EMBL" id="BORR01000001">
    <property type="protein sequence ID" value="GIO35169.1"/>
    <property type="molecule type" value="Genomic_DNA"/>
</dbReference>
<sequence length="67" mass="7512">MYVFLGLVIIGIGCLNLFFPSLGWHMKEGWKVDGNSEPSDSYLALTRLSGLFAIFVGFIFLVTQFFS</sequence>
<evidence type="ECO:0000256" key="1">
    <source>
        <dbReference type="SAM" id="Phobius"/>
    </source>
</evidence>
<keyword evidence="1" id="KW-1133">Transmembrane helix</keyword>
<feature type="domain" description="DUF6199" evidence="2">
    <location>
        <begin position="5"/>
        <end position="63"/>
    </location>
</feature>
<evidence type="ECO:0000259" key="2">
    <source>
        <dbReference type="Pfam" id="PF19701"/>
    </source>
</evidence>
<dbReference type="AlphaFoldDB" id="A0A920CFM4"/>
<dbReference type="RefSeq" id="WP_212937644.1">
    <property type="nucleotide sequence ID" value="NZ_BORR01000001.1"/>
</dbReference>
<dbReference type="Pfam" id="PF19701">
    <property type="entry name" value="DUF6199"/>
    <property type="match status" value="1"/>
</dbReference>
<gene>
    <name evidence="3" type="ORF">J41TS12_00300</name>
</gene>
<comment type="caution">
    <text evidence="3">The sequence shown here is derived from an EMBL/GenBank/DDBJ whole genome shotgun (WGS) entry which is preliminary data.</text>
</comment>
<accession>A0A920CFM4</accession>
<proteinExistence type="predicted"/>
<dbReference type="InterPro" id="IPR045679">
    <property type="entry name" value="DUF6199"/>
</dbReference>
<evidence type="ECO:0000313" key="4">
    <source>
        <dbReference type="Proteomes" id="UP000681162"/>
    </source>
</evidence>
<dbReference type="Proteomes" id="UP000681162">
    <property type="component" value="Unassembled WGS sequence"/>
</dbReference>
<keyword evidence="1" id="KW-0812">Transmembrane</keyword>
<evidence type="ECO:0000313" key="3">
    <source>
        <dbReference type="EMBL" id="GIO35169.1"/>
    </source>
</evidence>
<keyword evidence="1" id="KW-0472">Membrane</keyword>
<name>A0A920CFM4_9BACL</name>
<keyword evidence="4" id="KW-1185">Reference proteome</keyword>
<protein>
    <recommendedName>
        <fullName evidence="2">DUF6199 domain-containing protein</fullName>
    </recommendedName>
</protein>
<reference evidence="3 4" key="1">
    <citation type="submission" date="2021-03" db="EMBL/GenBank/DDBJ databases">
        <title>Antimicrobial resistance genes in bacteria isolated from Japanese honey, and their potential for conferring macrolide and lincosamide resistance in the American foulbrood pathogen Paenibacillus larvae.</title>
        <authorList>
            <person name="Okamoto M."/>
            <person name="Kumagai M."/>
            <person name="Kanamori H."/>
            <person name="Takamatsu D."/>
        </authorList>
    </citation>
    <scope>NUCLEOTIDE SEQUENCE [LARGE SCALE GENOMIC DNA]</scope>
    <source>
        <strain evidence="3 4">J41TS12</strain>
    </source>
</reference>
<organism evidence="3 4">
    <name type="scientific">Paenibacillus antibioticophila</name>
    <dbReference type="NCBI Taxonomy" id="1274374"/>
    <lineage>
        <taxon>Bacteria</taxon>
        <taxon>Bacillati</taxon>
        <taxon>Bacillota</taxon>
        <taxon>Bacilli</taxon>
        <taxon>Bacillales</taxon>
        <taxon>Paenibacillaceae</taxon>
        <taxon>Paenibacillus</taxon>
    </lineage>
</organism>